<dbReference type="Gene3D" id="3.40.1210.10">
    <property type="entry name" value="Survival protein SurE-like phosphatase/nucleotidase"/>
    <property type="match status" value="1"/>
</dbReference>
<dbReference type="InterPro" id="IPR030048">
    <property type="entry name" value="SurE"/>
</dbReference>
<comment type="similarity">
    <text evidence="1">Belongs to the SurE nucleotidase family.</text>
</comment>
<protein>
    <submittedName>
        <fullName evidence="5">Unannotated protein</fullName>
    </submittedName>
</protein>
<dbReference type="GO" id="GO:0008252">
    <property type="term" value="F:nucleotidase activity"/>
    <property type="evidence" value="ECO:0007669"/>
    <property type="project" value="InterPro"/>
</dbReference>
<feature type="domain" description="Survival protein SurE-like phosphatase/nucleotidase" evidence="4">
    <location>
        <begin position="55"/>
        <end position="232"/>
    </location>
</feature>
<dbReference type="PROSITE" id="PS51257">
    <property type="entry name" value="PROKAR_LIPOPROTEIN"/>
    <property type="match status" value="1"/>
</dbReference>
<accession>A0A6J6PDN7</accession>
<evidence type="ECO:0000313" key="5">
    <source>
        <dbReference type="EMBL" id="CAB4694835.1"/>
    </source>
</evidence>
<keyword evidence="3" id="KW-0378">Hydrolase</keyword>
<dbReference type="EMBL" id="CAEZXM010000160">
    <property type="protein sequence ID" value="CAB4694835.1"/>
    <property type="molecule type" value="Genomic_DNA"/>
</dbReference>
<sequence>MKLRSFVALGALLVGFASCSSDAPKAVDTSAAITVAATDAPTTTTTAAAPTPLHILVTNDDGFDAAGIDAIVEYLRTLDNVEVSVVAPATNQSGTSDKTTPGDLVVADVKTLSGYPAKSVAGFPADSVLWAINGGLSVKPDLVVSGSNLGQNYGPFTVISGTVGAAATAARNGIPAIAISQGTAVAPATPYFPASVKVLTGYLADTLASYRGGRGTAKLLVAINVPTCPVETTLFPTVVAPRALDANGRTLGAPATCDGPLTADPVDDVDAFNAGHGVVSYLNPTDLSPAAP</sequence>
<dbReference type="InterPro" id="IPR002828">
    <property type="entry name" value="SurE-like_Pase/nucleotidase"/>
</dbReference>
<dbReference type="Pfam" id="PF01975">
    <property type="entry name" value="SurE"/>
    <property type="match status" value="1"/>
</dbReference>
<dbReference type="SUPFAM" id="SSF64167">
    <property type="entry name" value="SurE-like"/>
    <property type="match status" value="1"/>
</dbReference>
<dbReference type="AlphaFoldDB" id="A0A6J6PDN7"/>
<evidence type="ECO:0000256" key="1">
    <source>
        <dbReference type="ARBA" id="ARBA00011062"/>
    </source>
</evidence>
<dbReference type="PANTHER" id="PTHR30457">
    <property type="entry name" value="5'-NUCLEOTIDASE SURE"/>
    <property type="match status" value="1"/>
</dbReference>
<evidence type="ECO:0000256" key="2">
    <source>
        <dbReference type="ARBA" id="ARBA00022723"/>
    </source>
</evidence>
<evidence type="ECO:0000256" key="3">
    <source>
        <dbReference type="ARBA" id="ARBA00022801"/>
    </source>
</evidence>
<dbReference type="GO" id="GO:0046872">
    <property type="term" value="F:metal ion binding"/>
    <property type="evidence" value="ECO:0007669"/>
    <property type="project" value="UniProtKB-KW"/>
</dbReference>
<organism evidence="5">
    <name type="scientific">freshwater metagenome</name>
    <dbReference type="NCBI Taxonomy" id="449393"/>
    <lineage>
        <taxon>unclassified sequences</taxon>
        <taxon>metagenomes</taxon>
        <taxon>ecological metagenomes</taxon>
    </lineage>
</organism>
<dbReference type="InterPro" id="IPR036523">
    <property type="entry name" value="SurE-like_sf"/>
</dbReference>
<keyword evidence="2" id="KW-0479">Metal-binding</keyword>
<reference evidence="5" key="1">
    <citation type="submission" date="2020-05" db="EMBL/GenBank/DDBJ databases">
        <authorList>
            <person name="Chiriac C."/>
            <person name="Salcher M."/>
            <person name="Ghai R."/>
            <person name="Kavagutti S V."/>
        </authorList>
    </citation>
    <scope>NUCLEOTIDE SEQUENCE</scope>
</reference>
<evidence type="ECO:0000259" key="4">
    <source>
        <dbReference type="Pfam" id="PF01975"/>
    </source>
</evidence>
<name>A0A6J6PDN7_9ZZZZ</name>
<gene>
    <name evidence="5" type="ORF">UFOPK2366_00948</name>
</gene>
<proteinExistence type="inferred from homology"/>
<dbReference type="PANTHER" id="PTHR30457:SF0">
    <property type="entry name" value="PHOSPHATASE, PUTATIVE (AFU_ORTHOLOGUE AFUA_4G01070)-RELATED"/>
    <property type="match status" value="1"/>
</dbReference>